<dbReference type="AlphaFoldDB" id="A0A494XLR3"/>
<dbReference type="PANTHER" id="PTHR42194:SF1">
    <property type="entry name" value="UPF0276 PROTEIN HI_1600"/>
    <property type="match status" value="1"/>
</dbReference>
<dbReference type="EMBL" id="RBZV01000004">
    <property type="protein sequence ID" value="RKP48493.1"/>
    <property type="molecule type" value="Genomic_DNA"/>
</dbReference>
<organism evidence="2 3">
    <name type="scientific">Trinickia fusca</name>
    <dbReference type="NCBI Taxonomy" id="2419777"/>
    <lineage>
        <taxon>Bacteria</taxon>
        <taxon>Pseudomonadati</taxon>
        <taxon>Pseudomonadota</taxon>
        <taxon>Betaproteobacteria</taxon>
        <taxon>Burkholderiales</taxon>
        <taxon>Burkholderiaceae</taxon>
        <taxon>Trinickia</taxon>
    </lineage>
</organism>
<dbReference type="Proteomes" id="UP000280434">
    <property type="component" value="Unassembled WGS sequence"/>
</dbReference>
<dbReference type="OrthoDB" id="9763101at2"/>
<evidence type="ECO:0000256" key="1">
    <source>
        <dbReference type="SAM" id="MobiDB-lite"/>
    </source>
</evidence>
<dbReference type="SUPFAM" id="SSF51658">
    <property type="entry name" value="Xylose isomerase-like"/>
    <property type="match status" value="1"/>
</dbReference>
<gene>
    <name evidence="2" type="ORF">D7S89_13825</name>
</gene>
<dbReference type="Gene3D" id="3.20.20.150">
    <property type="entry name" value="Divalent-metal-dependent TIM barrel enzymes"/>
    <property type="match status" value="1"/>
</dbReference>
<dbReference type="InterPro" id="IPR036237">
    <property type="entry name" value="Xyl_isomerase-like_sf"/>
</dbReference>
<reference evidence="2 3" key="1">
    <citation type="submission" date="2018-10" db="EMBL/GenBank/DDBJ databases">
        <title>Paraburkholderia sp. 7MK8-2, isolated from soil.</title>
        <authorList>
            <person name="Gao Z.-H."/>
            <person name="Qiu L.-H."/>
        </authorList>
    </citation>
    <scope>NUCLEOTIDE SEQUENCE [LARGE SCALE GENOMIC DNA]</scope>
    <source>
        <strain evidence="2 3">7MK8-2</strain>
    </source>
</reference>
<comment type="caution">
    <text evidence="2">The sequence shown here is derived from an EMBL/GenBank/DDBJ whole genome shotgun (WGS) entry which is preliminary data.</text>
</comment>
<dbReference type="InterPro" id="IPR007801">
    <property type="entry name" value="MbnB/TglH/ChrH"/>
</dbReference>
<sequence length="297" mass="31938">MSTDSTSHLAAGLGLRGPHVAHVLAERPAIGWWEVHSENYFGGGEPIAALERVRAHYPVSLHGVGMGLGNTVAPDARHLAQLKALVERIEPALVSEHLCWNRGAGRYFNDLLPVPRIDGAIARMAEHIDLVQNALGRRILIENVSAYVAFERECFSEAHMLAELVARTGCGILLDVNNLHVNALNLGVDPCQELERLAPGSVGEIHVAGFEWLDDVAIDTHGAPVCDAVWALLDAALSRFGPTAVLLERDTNLPALDVLVGEYEQLRQRMATTLSHARADADADAGSATAANEEMPA</sequence>
<keyword evidence="3" id="KW-1185">Reference proteome</keyword>
<accession>A0A494XLR3</accession>
<feature type="region of interest" description="Disordered" evidence="1">
    <location>
        <begin position="277"/>
        <end position="297"/>
    </location>
</feature>
<dbReference type="PANTHER" id="PTHR42194">
    <property type="entry name" value="UPF0276 PROTEIN HI_1600"/>
    <property type="match status" value="1"/>
</dbReference>
<dbReference type="Pfam" id="PF05114">
    <property type="entry name" value="MbnB_TglH_ChrH"/>
    <property type="match status" value="1"/>
</dbReference>
<evidence type="ECO:0000313" key="3">
    <source>
        <dbReference type="Proteomes" id="UP000280434"/>
    </source>
</evidence>
<dbReference type="NCBIfam" id="NF003818">
    <property type="entry name" value="PRK05409.1"/>
    <property type="match status" value="1"/>
</dbReference>
<evidence type="ECO:0000313" key="2">
    <source>
        <dbReference type="EMBL" id="RKP48493.1"/>
    </source>
</evidence>
<name>A0A494XLR3_9BURK</name>
<proteinExistence type="predicted"/>
<dbReference type="RefSeq" id="WP_121278342.1">
    <property type="nucleotide sequence ID" value="NZ_RBZV01000004.1"/>
</dbReference>
<protein>
    <submittedName>
        <fullName evidence="2">DUF692 domain-containing protein</fullName>
    </submittedName>
</protein>